<evidence type="ECO:0000313" key="3">
    <source>
        <dbReference type="EMBL" id="SNS09556.1"/>
    </source>
</evidence>
<evidence type="ECO:0000313" key="4">
    <source>
        <dbReference type="Proteomes" id="UP000198324"/>
    </source>
</evidence>
<dbReference type="EMBL" id="FZOC01000006">
    <property type="protein sequence ID" value="SNS09556.1"/>
    <property type="molecule type" value="Genomic_DNA"/>
</dbReference>
<name>A0A239BNV0_9BACT</name>
<evidence type="ECO:0000256" key="2">
    <source>
        <dbReference type="SAM" id="SignalP"/>
    </source>
</evidence>
<dbReference type="AlphaFoldDB" id="A0A239BNV0"/>
<gene>
    <name evidence="3" type="ORF">SAMN04488503_2705</name>
</gene>
<keyword evidence="2" id="KW-0732">Signal</keyword>
<proteinExistence type="predicted"/>
<feature type="region of interest" description="Disordered" evidence="1">
    <location>
        <begin position="36"/>
        <end position="78"/>
    </location>
</feature>
<accession>A0A239BNV0</accession>
<reference evidence="3 4" key="1">
    <citation type="submission" date="2017-06" db="EMBL/GenBank/DDBJ databases">
        <authorList>
            <person name="Kim H.J."/>
            <person name="Triplett B.A."/>
        </authorList>
    </citation>
    <scope>NUCLEOTIDE SEQUENCE [LARGE SCALE GENOMIC DNA]</scope>
    <source>
        <strain evidence="3 4">DSM 13116</strain>
    </source>
</reference>
<feature type="region of interest" description="Disordered" evidence="1">
    <location>
        <begin position="99"/>
        <end position="128"/>
    </location>
</feature>
<organism evidence="3 4">
    <name type="scientific">Humidesulfovibrio mexicanus</name>
    <dbReference type="NCBI Taxonomy" id="147047"/>
    <lineage>
        <taxon>Bacteria</taxon>
        <taxon>Pseudomonadati</taxon>
        <taxon>Thermodesulfobacteriota</taxon>
        <taxon>Desulfovibrionia</taxon>
        <taxon>Desulfovibrionales</taxon>
        <taxon>Desulfovibrionaceae</taxon>
        <taxon>Humidesulfovibrio</taxon>
    </lineage>
</organism>
<dbReference type="RefSeq" id="WP_089274914.1">
    <property type="nucleotide sequence ID" value="NZ_FZOC01000006.1"/>
</dbReference>
<keyword evidence="4" id="KW-1185">Reference proteome</keyword>
<protein>
    <submittedName>
        <fullName evidence="3">Uncharacterized protein</fullName>
    </submittedName>
</protein>
<sequence length="128" mass="13044">MQPLRIKPAVLAALCLAAVFAAPALAAKANPDGTVAPVAEAEQTTAKTGKDTQEPRNPAHPSIPDPAAALKKAMKAQGDISPHTVRAMQHDPKAMEAIGRAPAKGQQGQGAASGSGGKTIYGDIIIHR</sequence>
<evidence type="ECO:0000256" key="1">
    <source>
        <dbReference type="SAM" id="MobiDB-lite"/>
    </source>
</evidence>
<feature type="signal peptide" evidence="2">
    <location>
        <begin position="1"/>
        <end position="26"/>
    </location>
</feature>
<feature type="chain" id="PRO_5012285968" evidence="2">
    <location>
        <begin position="27"/>
        <end position="128"/>
    </location>
</feature>
<feature type="compositionally biased region" description="Gly residues" evidence="1">
    <location>
        <begin position="107"/>
        <end position="119"/>
    </location>
</feature>
<dbReference type="Proteomes" id="UP000198324">
    <property type="component" value="Unassembled WGS sequence"/>
</dbReference>